<dbReference type="Proteomes" id="UP001221142">
    <property type="component" value="Unassembled WGS sequence"/>
</dbReference>
<accession>A0AAD7B151</accession>
<protein>
    <submittedName>
        <fullName evidence="2">Uncharacterized protein</fullName>
    </submittedName>
</protein>
<dbReference type="EMBL" id="JARKIF010000053">
    <property type="protein sequence ID" value="KAJ7606919.1"/>
    <property type="molecule type" value="Genomic_DNA"/>
</dbReference>
<proteinExistence type="predicted"/>
<organism evidence="2 3">
    <name type="scientific">Roridomyces roridus</name>
    <dbReference type="NCBI Taxonomy" id="1738132"/>
    <lineage>
        <taxon>Eukaryota</taxon>
        <taxon>Fungi</taxon>
        <taxon>Dikarya</taxon>
        <taxon>Basidiomycota</taxon>
        <taxon>Agaricomycotina</taxon>
        <taxon>Agaricomycetes</taxon>
        <taxon>Agaricomycetidae</taxon>
        <taxon>Agaricales</taxon>
        <taxon>Marasmiineae</taxon>
        <taxon>Mycenaceae</taxon>
        <taxon>Roridomyces</taxon>
    </lineage>
</organism>
<feature type="region of interest" description="Disordered" evidence="1">
    <location>
        <begin position="132"/>
        <end position="163"/>
    </location>
</feature>
<evidence type="ECO:0000256" key="1">
    <source>
        <dbReference type="SAM" id="MobiDB-lite"/>
    </source>
</evidence>
<sequence length="163" mass="17795">MDSRERIRGYNAGAGATVACPSPGLEFWNGGHELSKSGKYPSSNCPTMYPASTEKPVVESKGETKQEKGVVLYRPRHLTTPTTNLQRGERPAYTGADVLHILATGGASFSVLHAYSPTCQFSMNRLARAELLGTDGESPERFWEKVSESRESEGREERPSDSA</sequence>
<evidence type="ECO:0000313" key="3">
    <source>
        <dbReference type="Proteomes" id="UP001221142"/>
    </source>
</evidence>
<name>A0AAD7B151_9AGAR</name>
<dbReference type="AlphaFoldDB" id="A0AAD7B151"/>
<evidence type="ECO:0000313" key="2">
    <source>
        <dbReference type="EMBL" id="KAJ7606919.1"/>
    </source>
</evidence>
<gene>
    <name evidence="2" type="ORF">FB45DRAFT_1068138</name>
</gene>
<comment type="caution">
    <text evidence="2">The sequence shown here is derived from an EMBL/GenBank/DDBJ whole genome shotgun (WGS) entry which is preliminary data.</text>
</comment>
<keyword evidence="3" id="KW-1185">Reference proteome</keyword>
<feature type="compositionally biased region" description="Basic and acidic residues" evidence="1">
    <location>
        <begin position="138"/>
        <end position="163"/>
    </location>
</feature>
<dbReference type="PROSITE" id="PS51257">
    <property type="entry name" value="PROKAR_LIPOPROTEIN"/>
    <property type="match status" value="1"/>
</dbReference>
<reference evidence="2" key="1">
    <citation type="submission" date="2023-03" db="EMBL/GenBank/DDBJ databases">
        <title>Massive genome expansion in bonnet fungi (Mycena s.s.) driven by repeated elements and novel gene families across ecological guilds.</title>
        <authorList>
            <consortium name="Lawrence Berkeley National Laboratory"/>
            <person name="Harder C.B."/>
            <person name="Miyauchi S."/>
            <person name="Viragh M."/>
            <person name="Kuo A."/>
            <person name="Thoen E."/>
            <person name="Andreopoulos B."/>
            <person name="Lu D."/>
            <person name="Skrede I."/>
            <person name="Drula E."/>
            <person name="Henrissat B."/>
            <person name="Morin E."/>
            <person name="Kohler A."/>
            <person name="Barry K."/>
            <person name="LaButti K."/>
            <person name="Morin E."/>
            <person name="Salamov A."/>
            <person name="Lipzen A."/>
            <person name="Mereny Z."/>
            <person name="Hegedus B."/>
            <person name="Baldrian P."/>
            <person name="Stursova M."/>
            <person name="Weitz H."/>
            <person name="Taylor A."/>
            <person name="Grigoriev I.V."/>
            <person name="Nagy L.G."/>
            <person name="Martin F."/>
            <person name="Kauserud H."/>
        </authorList>
    </citation>
    <scope>NUCLEOTIDE SEQUENCE</scope>
    <source>
        <strain evidence="2">9284</strain>
    </source>
</reference>